<evidence type="ECO:0000313" key="1">
    <source>
        <dbReference type="EMBL" id="KNC31550.1"/>
    </source>
</evidence>
<evidence type="ECO:0000313" key="2">
    <source>
        <dbReference type="Proteomes" id="UP000037069"/>
    </source>
</evidence>
<proteinExistence type="predicted"/>
<dbReference type="EMBL" id="JRES01000409">
    <property type="protein sequence ID" value="KNC31550.1"/>
    <property type="molecule type" value="Genomic_DNA"/>
</dbReference>
<sequence length="181" mass="19623">MRRILGERIEEGPPMCCDDIERTGSAEMGRGMPRCRSKVPAPSIPVRLEASCIFSALHEKRCDRGCDNKSLVMRICSAMAELLGALRNQALYSSEVKIEGLAVMRDLKSRSRRALNSGADILPSFSSIMRSPILERIPLGKRTPGRSLGSELNFAISGPPPNTDVPAPEAPRGILPIAGLL</sequence>
<accession>A0A0L0CH27</accession>
<name>A0A0L0CH27_LUCCU</name>
<comment type="caution">
    <text evidence="1">The sequence shown here is derived from an EMBL/GenBank/DDBJ whole genome shotgun (WGS) entry which is preliminary data.</text>
</comment>
<dbReference type="AlphaFoldDB" id="A0A0L0CH27"/>
<organism evidence="1 2">
    <name type="scientific">Lucilia cuprina</name>
    <name type="common">Green bottle fly</name>
    <name type="synonym">Australian sheep blowfly</name>
    <dbReference type="NCBI Taxonomy" id="7375"/>
    <lineage>
        <taxon>Eukaryota</taxon>
        <taxon>Metazoa</taxon>
        <taxon>Ecdysozoa</taxon>
        <taxon>Arthropoda</taxon>
        <taxon>Hexapoda</taxon>
        <taxon>Insecta</taxon>
        <taxon>Pterygota</taxon>
        <taxon>Neoptera</taxon>
        <taxon>Endopterygota</taxon>
        <taxon>Diptera</taxon>
        <taxon>Brachycera</taxon>
        <taxon>Muscomorpha</taxon>
        <taxon>Oestroidea</taxon>
        <taxon>Calliphoridae</taxon>
        <taxon>Luciliinae</taxon>
        <taxon>Lucilia</taxon>
    </lineage>
</organism>
<reference evidence="1 2" key="1">
    <citation type="journal article" date="2015" name="Nat. Commun.">
        <title>Lucilia cuprina genome unlocks parasitic fly biology to underpin future interventions.</title>
        <authorList>
            <person name="Anstead C.A."/>
            <person name="Korhonen P.K."/>
            <person name="Young N.D."/>
            <person name="Hall R.S."/>
            <person name="Jex A.R."/>
            <person name="Murali S.C."/>
            <person name="Hughes D.S."/>
            <person name="Lee S.F."/>
            <person name="Perry T."/>
            <person name="Stroehlein A.J."/>
            <person name="Ansell B.R."/>
            <person name="Breugelmans B."/>
            <person name="Hofmann A."/>
            <person name="Qu J."/>
            <person name="Dugan S."/>
            <person name="Lee S.L."/>
            <person name="Chao H."/>
            <person name="Dinh H."/>
            <person name="Han Y."/>
            <person name="Doddapaneni H.V."/>
            <person name="Worley K.C."/>
            <person name="Muzny D.M."/>
            <person name="Ioannidis P."/>
            <person name="Waterhouse R.M."/>
            <person name="Zdobnov E.M."/>
            <person name="James P.J."/>
            <person name="Bagnall N.H."/>
            <person name="Kotze A.C."/>
            <person name="Gibbs R.A."/>
            <person name="Richards S."/>
            <person name="Batterham P."/>
            <person name="Gasser R.B."/>
        </authorList>
    </citation>
    <scope>NUCLEOTIDE SEQUENCE [LARGE SCALE GENOMIC DNA]</scope>
    <source>
        <strain evidence="1 2">LS</strain>
        <tissue evidence="1">Full body</tissue>
    </source>
</reference>
<protein>
    <submittedName>
        <fullName evidence="1">Uncharacterized protein</fullName>
    </submittedName>
</protein>
<gene>
    <name evidence="1" type="ORF">FF38_12770</name>
</gene>
<dbReference type="Proteomes" id="UP000037069">
    <property type="component" value="Unassembled WGS sequence"/>
</dbReference>
<keyword evidence="2" id="KW-1185">Reference proteome</keyword>